<name>A0ABS5FH79_9BRAD</name>
<dbReference type="Proteomes" id="UP001315278">
    <property type="component" value="Unassembled WGS sequence"/>
</dbReference>
<dbReference type="EMBL" id="JAFCJH010000010">
    <property type="protein sequence ID" value="MBR0796138.1"/>
    <property type="molecule type" value="Genomic_DNA"/>
</dbReference>
<keyword evidence="3" id="KW-1185">Reference proteome</keyword>
<organism evidence="2 3">
    <name type="scientific">Bradyrhizobium jicamae</name>
    <dbReference type="NCBI Taxonomy" id="280332"/>
    <lineage>
        <taxon>Bacteria</taxon>
        <taxon>Pseudomonadati</taxon>
        <taxon>Pseudomonadota</taxon>
        <taxon>Alphaproteobacteria</taxon>
        <taxon>Hyphomicrobiales</taxon>
        <taxon>Nitrobacteraceae</taxon>
        <taxon>Bradyrhizobium</taxon>
    </lineage>
</organism>
<gene>
    <name evidence="2" type="ORF">JQ615_12135</name>
</gene>
<evidence type="ECO:0000313" key="2">
    <source>
        <dbReference type="EMBL" id="MBR0796138.1"/>
    </source>
</evidence>
<keyword evidence="1" id="KW-0732">Signal</keyword>
<proteinExistence type="predicted"/>
<accession>A0ABS5FH79</accession>
<sequence length="113" mass="11938">MARTRSLPVVLILLGLTASTAAPAAESPSGAPSTSLRKCVDMDGREFYWSWSNVPFASTCSSEASEEAHPSVDACRAGCSDRLGACFPSTTDKHEIDACFDRLESCQASCTGK</sequence>
<protein>
    <submittedName>
        <fullName evidence="2">Uncharacterized protein</fullName>
    </submittedName>
</protein>
<dbReference type="RefSeq" id="WP_212398332.1">
    <property type="nucleotide sequence ID" value="NZ_JAFCJH010000010.1"/>
</dbReference>
<evidence type="ECO:0000256" key="1">
    <source>
        <dbReference type="SAM" id="SignalP"/>
    </source>
</evidence>
<reference evidence="3" key="1">
    <citation type="journal article" date="2021" name="ISME J.">
        <title>Evolutionary origin and ecological implication of a unique nif island in free-living Bradyrhizobium lineages.</title>
        <authorList>
            <person name="Tao J."/>
        </authorList>
    </citation>
    <scope>NUCLEOTIDE SEQUENCE [LARGE SCALE GENOMIC DNA]</scope>
    <source>
        <strain evidence="3">SZCCT0434</strain>
    </source>
</reference>
<feature type="chain" id="PRO_5047094289" evidence="1">
    <location>
        <begin position="25"/>
        <end position="113"/>
    </location>
</feature>
<comment type="caution">
    <text evidence="2">The sequence shown here is derived from an EMBL/GenBank/DDBJ whole genome shotgun (WGS) entry which is preliminary data.</text>
</comment>
<feature type="signal peptide" evidence="1">
    <location>
        <begin position="1"/>
        <end position="24"/>
    </location>
</feature>
<evidence type="ECO:0000313" key="3">
    <source>
        <dbReference type="Proteomes" id="UP001315278"/>
    </source>
</evidence>